<keyword evidence="3" id="KW-0813">Transport</keyword>
<dbReference type="InterPro" id="IPR039309">
    <property type="entry name" value="BT1"/>
</dbReference>
<protein>
    <recommendedName>
        <fullName evidence="10">Transmembrane protein</fullName>
    </recommendedName>
</protein>
<evidence type="ECO:0000256" key="1">
    <source>
        <dbReference type="ARBA" id="ARBA00004141"/>
    </source>
</evidence>
<keyword evidence="4 7" id="KW-0812">Transmembrane</keyword>
<feature type="transmembrane region" description="Helical" evidence="7">
    <location>
        <begin position="182"/>
        <end position="206"/>
    </location>
</feature>
<evidence type="ECO:0000256" key="3">
    <source>
        <dbReference type="ARBA" id="ARBA00022448"/>
    </source>
</evidence>
<evidence type="ECO:0000256" key="5">
    <source>
        <dbReference type="ARBA" id="ARBA00022989"/>
    </source>
</evidence>
<keyword evidence="9" id="KW-1185">Reference proteome</keyword>
<evidence type="ECO:0008006" key="10">
    <source>
        <dbReference type="Google" id="ProtNLM"/>
    </source>
</evidence>
<comment type="caution">
    <text evidence="8">The sequence shown here is derived from an EMBL/GenBank/DDBJ whole genome shotgun (WGS) entry which is preliminary data.</text>
</comment>
<keyword evidence="5 7" id="KW-1133">Transmembrane helix</keyword>
<sequence length="584" mass="62530">MAIELVSPRRSSRSFRNSFNLYGSDSSPSPNMFDTASTVTASPVYAESGTSRVAFYPAPLSPTPPAPEHAMDHPSRRTIALLVNSFAAGLFHGIVPALVYPLFKVRLGLQSYQANAVQTLLHCAWHGKLLLCLLTDCVPLCGRRRTPYLYVGWTVVLVIFGVAMMGHQGLAIDEPRAAEAPTLVLVISAASVGYLLVDASCDGIMVETVQLDTQRAERGQQKTSSRLPSAVHAVRFVAELFGTLLIAFGMNAEAYGGEFPFELSLQALVKTLFAIAAIALGTTAWGLREPRTEVGDAISIDTLAAPVPNVRAKLGEFWSVLHQHATWKIACLGFLQKLCLAFGMDSAPPSLSIHEFWLHTDPFLKNLFLALANGGVCVAASLFVHQCLLSSSWHSSLLIALLGGLIVGIPTTLLVVFDVWRSNVFFLMATTVTGFSDCIAMVVRMLVVVEIAEPGLESSTYGLVTSVYNLADPVATAVSNAIGAQFRVFDVDVQQDSADVRIRLGVLFTVLFSVRALVGLGVLRLLPRQKQDARELKARGASSRCIALTVFAVIGTTFFAAVVANVLSILSSTACLQIAGGAGC</sequence>
<comment type="similarity">
    <text evidence="2">Belongs to the major facilitator superfamily. Folate-biopterin transporter (TC 2.A.71) family.</text>
</comment>
<dbReference type="GO" id="GO:0016020">
    <property type="term" value="C:membrane"/>
    <property type="evidence" value="ECO:0007669"/>
    <property type="project" value="UniProtKB-SubCell"/>
</dbReference>
<dbReference type="EMBL" id="CANTFL010000442">
    <property type="protein sequence ID" value="CAI5722610.1"/>
    <property type="molecule type" value="Genomic_DNA"/>
</dbReference>
<feature type="transmembrane region" description="Helical" evidence="7">
    <location>
        <begin position="268"/>
        <end position="287"/>
    </location>
</feature>
<feature type="transmembrane region" description="Helical" evidence="7">
    <location>
        <begin position="546"/>
        <end position="567"/>
    </location>
</feature>
<feature type="transmembrane region" description="Helical" evidence="7">
    <location>
        <begin position="119"/>
        <end position="141"/>
    </location>
</feature>
<feature type="transmembrane region" description="Helical" evidence="7">
    <location>
        <begin position="424"/>
        <end position="447"/>
    </location>
</feature>
<feature type="transmembrane region" description="Helical" evidence="7">
    <location>
        <begin position="227"/>
        <end position="248"/>
    </location>
</feature>
<dbReference type="Pfam" id="PF03092">
    <property type="entry name" value="BT1"/>
    <property type="match status" value="1"/>
</dbReference>
<dbReference type="AlphaFoldDB" id="A0AAV0TMF9"/>
<evidence type="ECO:0000313" key="9">
    <source>
        <dbReference type="Proteomes" id="UP001162031"/>
    </source>
</evidence>
<dbReference type="Proteomes" id="UP001162031">
    <property type="component" value="Unassembled WGS sequence"/>
</dbReference>
<gene>
    <name evidence="8" type="ORF">HBR001_LOCUS2912</name>
</gene>
<reference evidence="8" key="1">
    <citation type="submission" date="2022-12" db="EMBL/GenBank/DDBJ databases">
        <authorList>
            <person name="Webb A."/>
        </authorList>
    </citation>
    <scope>NUCLEOTIDE SEQUENCE</scope>
    <source>
        <strain evidence="8">Hp1</strain>
    </source>
</reference>
<feature type="transmembrane region" description="Helical" evidence="7">
    <location>
        <begin position="367"/>
        <end position="385"/>
    </location>
</feature>
<proteinExistence type="inferred from homology"/>
<comment type="subcellular location">
    <subcellularLocation>
        <location evidence="1">Membrane</location>
        <topology evidence="1">Multi-pass membrane protein</topology>
    </subcellularLocation>
</comment>
<dbReference type="InterPro" id="IPR036259">
    <property type="entry name" value="MFS_trans_sf"/>
</dbReference>
<organism evidence="8 9">
    <name type="scientific">Hyaloperonospora brassicae</name>
    <name type="common">Brassica downy mildew</name>
    <name type="synonym">Peronospora brassicae</name>
    <dbReference type="NCBI Taxonomy" id="162125"/>
    <lineage>
        <taxon>Eukaryota</taxon>
        <taxon>Sar</taxon>
        <taxon>Stramenopiles</taxon>
        <taxon>Oomycota</taxon>
        <taxon>Peronosporomycetes</taxon>
        <taxon>Peronosporales</taxon>
        <taxon>Peronosporaceae</taxon>
        <taxon>Hyaloperonospora</taxon>
    </lineage>
</organism>
<dbReference type="PANTHER" id="PTHR31585">
    <property type="entry name" value="FOLATE-BIOPTERIN TRANSPORTER 1, CHLOROPLASTIC"/>
    <property type="match status" value="1"/>
</dbReference>
<keyword evidence="6 7" id="KW-0472">Membrane</keyword>
<evidence type="ECO:0000256" key="6">
    <source>
        <dbReference type="ARBA" id="ARBA00023136"/>
    </source>
</evidence>
<name>A0AAV0TMF9_HYABA</name>
<evidence type="ECO:0000256" key="2">
    <source>
        <dbReference type="ARBA" id="ARBA00007015"/>
    </source>
</evidence>
<feature type="transmembrane region" description="Helical" evidence="7">
    <location>
        <begin position="397"/>
        <end position="417"/>
    </location>
</feature>
<evidence type="ECO:0000313" key="8">
    <source>
        <dbReference type="EMBL" id="CAI5722610.1"/>
    </source>
</evidence>
<evidence type="ECO:0000256" key="7">
    <source>
        <dbReference type="SAM" id="Phobius"/>
    </source>
</evidence>
<dbReference type="SUPFAM" id="SSF103473">
    <property type="entry name" value="MFS general substrate transporter"/>
    <property type="match status" value="1"/>
</dbReference>
<feature type="transmembrane region" description="Helical" evidence="7">
    <location>
        <begin position="79"/>
        <end position="99"/>
    </location>
</feature>
<evidence type="ECO:0000256" key="4">
    <source>
        <dbReference type="ARBA" id="ARBA00022692"/>
    </source>
</evidence>
<feature type="transmembrane region" description="Helical" evidence="7">
    <location>
        <begin position="148"/>
        <end position="170"/>
    </location>
</feature>
<accession>A0AAV0TMF9</accession>
<feature type="transmembrane region" description="Helical" evidence="7">
    <location>
        <begin position="504"/>
        <end position="526"/>
    </location>
</feature>
<dbReference type="PANTHER" id="PTHR31585:SF5">
    <property type="entry name" value="RNA-BINDING S4 DOMAIN-CONTAINING PROTEIN"/>
    <property type="match status" value="1"/>
</dbReference>